<reference evidence="1" key="1">
    <citation type="submission" date="2021-03" db="EMBL/GenBank/DDBJ databases">
        <title>Complete Genome of Pseudoalteromonas xiamenensis STKMTI.2, a new potential marine bacterium producing anti-Vibrio compounds.</title>
        <authorList>
            <person name="Handayani D.P."/>
            <person name="Isnansetyo A."/>
            <person name="Istiqomah I."/>
            <person name="Jumina J."/>
        </authorList>
    </citation>
    <scope>NUCLEOTIDE SEQUENCE</scope>
    <source>
        <strain evidence="1">STKMTI.2</strain>
        <plasmid evidence="1">unnamed5</plasmid>
    </source>
</reference>
<accession>A0A975DK07</accession>
<dbReference type="EMBL" id="CP072135">
    <property type="protein sequence ID" value="QTH73064.1"/>
    <property type="molecule type" value="Genomic_DNA"/>
</dbReference>
<evidence type="ECO:0000313" key="2">
    <source>
        <dbReference type="Proteomes" id="UP000664904"/>
    </source>
</evidence>
<dbReference type="AlphaFoldDB" id="A0A975DK07"/>
<dbReference type="RefSeq" id="WP_208844683.1">
    <property type="nucleotide sequence ID" value="NZ_CP072135.1"/>
</dbReference>
<dbReference type="Proteomes" id="UP000664904">
    <property type="component" value="Plasmid unnamed5"/>
</dbReference>
<gene>
    <name evidence="1" type="ORF">J5O05_19810</name>
</gene>
<organism evidence="1 2">
    <name type="scientific">Pseudoalteromonas xiamenensis</name>
    <dbReference type="NCBI Taxonomy" id="882626"/>
    <lineage>
        <taxon>Bacteria</taxon>
        <taxon>Pseudomonadati</taxon>
        <taxon>Pseudomonadota</taxon>
        <taxon>Gammaproteobacteria</taxon>
        <taxon>Alteromonadales</taxon>
        <taxon>Pseudoalteromonadaceae</taxon>
        <taxon>Pseudoalteromonas</taxon>
    </lineage>
</organism>
<keyword evidence="1" id="KW-0614">Plasmid</keyword>
<sequence>MTKQEMTKVCTAAARAVRKFITGSSNLNSYGEGIRQIGQNLGLRLDDLDNLKKTRGSWLGTMVDFLGEDKVTAVYQLINNGDKQPSIWNQNQRMLNNRP</sequence>
<protein>
    <submittedName>
        <fullName evidence="1">Uncharacterized protein</fullName>
    </submittedName>
</protein>
<evidence type="ECO:0000313" key="1">
    <source>
        <dbReference type="EMBL" id="QTH73064.1"/>
    </source>
</evidence>
<keyword evidence="2" id="KW-1185">Reference proteome</keyword>
<dbReference type="KEGG" id="pxi:J5O05_19810"/>
<name>A0A975DK07_9GAMM</name>
<geneLocation type="plasmid" evidence="1 2">
    <name>unnamed5</name>
</geneLocation>
<proteinExistence type="predicted"/>